<feature type="compositionally biased region" description="Basic and acidic residues" evidence="1">
    <location>
        <begin position="39"/>
        <end position="57"/>
    </location>
</feature>
<dbReference type="AlphaFoldDB" id="A0A813Q5T9"/>
<dbReference type="Proteomes" id="UP000663829">
    <property type="component" value="Unassembled WGS sequence"/>
</dbReference>
<proteinExistence type="predicted"/>
<gene>
    <name evidence="2" type="ORF">GPM918_LOCUS1470</name>
    <name evidence="3" type="ORF">SRO942_LOCUS1470</name>
</gene>
<dbReference type="Proteomes" id="UP000681722">
    <property type="component" value="Unassembled WGS sequence"/>
</dbReference>
<comment type="caution">
    <text evidence="2">The sequence shown here is derived from an EMBL/GenBank/DDBJ whole genome shotgun (WGS) entry which is preliminary data.</text>
</comment>
<dbReference type="EMBL" id="CAJOBC010000135">
    <property type="protein sequence ID" value="CAF3543601.1"/>
    <property type="molecule type" value="Genomic_DNA"/>
</dbReference>
<evidence type="ECO:0000313" key="3">
    <source>
        <dbReference type="EMBL" id="CAF3543601.1"/>
    </source>
</evidence>
<organism evidence="2 4">
    <name type="scientific">Didymodactylos carnosus</name>
    <dbReference type="NCBI Taxonomy" id="1234261"/>
    <lineage>
        <taxon>Eukaryota</taxon>
        <taxon>Metazoa</taxon>
        <taxon>Spiralia</taxon>
        <taxon>Gnathifera</taxon>
        <taxon>Rotifera</taxon>
        <taxon>Eurotatoria</taxon>
        <taxon>Bdelloidea</taxon>
        <taxon>Philodinida</taxon>
        <taxon>Philodinidae</taxon>
        <taxon>Didymodactylos</taxon>
    </lineage>
</organism>
<name>A0A813Q5T9_9BILA</name>
<evidence type="ECO:0000313" key="2">
    <source>
        <dbReference type="EMBL" id="CAF0762542.1"/>
    </source>
</evidence>
<protein>
    <submittedName>
        <fullName evidence="2">Uncharacterized protein</fullName>
    </submittedName>
</protein>
<keyword evidence="4" id="KW-1185">Reference proteome</keyword>
<feature type="region of interest" description="Disordered" evidence="1">
    <location>
        <begin position="20"/>
        <end position="57"/>
    </location>
</feature>
<evidence type="ECO:0000313" key="4">
    <source>
        <dbReference type="Proteomes" id="UP000663829"/>
    </source>
</evidence>
<reference evidence="2" key="1">
    <citation type="submission" date="2021-02" db="EMBL/GenBank/DDBJ databases">
        <authorList>
            <person name="Nowell W R."/>
        </authorList>
    </citation>
    <scope>NUCLEOTIDE SEQUENCE</scope>
</reference>
<accession>A0A813Q5T9</accession>
<dbReference type="EMBL" id="CAJNOQ010000135">
    <property type="protein sequence ID" value="CAF0762542.1"/>
    <property type="molecule type" value="Genomic_DNA"/>
</dbReference>
<evidence type="ECO:0000256" key="1">
    <source>
        <dbReference type="SAM" id="MobiDB-lite"/>
    </source>
</evidence>
<sequence length="78" mass="9194">MIQIDNDRIMTDSGQVRRMCKMPKVARQKTTNRSLASKRWSDKSTSREYEKSSCETEEKITIKPDDEMEHIDEEILQS</sequence>